<dbReference type="GO" id="GO:0005886">
    <property type="term" value="C:plasma membrane"/>
    <property type="evidence" value="ECO:0007669"/>
    <property type="project" value="UniProtKB-SubCell"/>
</dbReference>
<keyword evidence="12" id="KW-1185">Reference proteome</keyword>
<keyword evidence="3" id="KW-1003">Cell membrane</keyword>
<dbReference type="Pfam" id="PF01618">
    <property type="entry name" value="MotA_ExbB"/>
    <property type="match status" value="1"/>
</dbReference>
<dbReference type="PANTHER" id="PTHR30625">
    <property type="entry name" value="PROTEIN TOLQ"/>
    <property type="match status" value="1"/>
</dbReference>
<proteinExistence type="inferred from homology"/>
<feature type="transmembrane region" description="Helical" evidence="9">
    <location>
        <begin position="6"/>
        <end position="29"/>
    </location>
</feature>
<dbReference type="InterPro" id="IPR002898">
    <property type="entry name" value="MotA_ExbB_proton_chnl"/>
</dbReference>
<feature type="transmembrane region" description="Helical" evidence="9">
    <location>
        <begin position="115"/>
        <end position="138"/>
    </location>
</feature>
<keyword evidence="2 8" id="KW-0813">Transport</keyword>
<feature type="transmembrane region" description="Helical" evidence="9">
    <location>
        <begin position="158"/>
        <end position="179"/>
    </location>
</feature>
<keyword evidence="5 8" id="KW-0653">Protein transport</keyword>
<evidence type="ECO:0000256" key="3">
    <source>
        <dbReference type="ARBA" id="ARBA00022475"/>
    </source>
</evidence>
<evidence type="ECO:0000256" key="5">
    <source>
        <dbReference type="ARBA" id="ARBA00022927"/>
    </source>
</evidence>
<keyword evidence="6 9" id="KW-1133">Transmembrane helix</keyword>
<sequence>MKLSDLFLSAGIVVWPLLLFSLVSIALVAERSIFWSSILQKQEPIIQKALKLCRSDWYSAIKLLQKNSSLPLARIFLEAMELERPNPIEFSLALESAAQAELPLLRRFNTIFDTIVAVSPLLGLLGTVLGLMNSFASLKLGDIGSSNTVGVTGGISEALASTVLGLVVAIFTLLFSNIFRGFYRRQTALIREYGGRLELLHRKHYERERSSKT</sequence>
<evidence type="ECO:0000256" key="2">
    <source>
        <dbReference type="ARBA" id="ARBA00022448"/>
    </source>
</evidence>
<evidence type="ECO:0000313" key="12">
    <source>
        <dbReference type="Proteomes" id="UP000621799"/>
    </source>
</evidence>
<evidence type="ECO:0000256" key="9">
    <source>
        <dbReference type="SAM" id="Phobius"/>
    </source>
</evidence>
<evidence type="ECO:0000256" key="7">
    <source>
        <dbReference type="ARBA" id="ARBA00023136"/>
    </source>
</evidence>
<evidence type="ECO:0000256" key="8">
    <source>
        <dbReference type="RuleBase" id="RU004057"/>
    </source>
</evidence>
<evidence type="ECO:0000256" key="1">
    <source>
        <dbReference type="ARBA" id="ARBA00004651"/>
    </source>
</evidence>
<name>A0A928Z971_9CYAN</name>
<comment type="caution">
    <text evidence="11">The sequence shown here is derived from an EMBL/GenBank/DDBJ whole genome shotgun (WGS) entry which is preliminary data.</text>
</comment>
<comment type="similarity">
    <text evidence="8">Belongs to the exbB/tolQ family.</text>
</comment>
<accession>A0A928Z971</accession>
<dbReference type="AlphaFoldDB" id="A0A928Z971"/>
<reference evidence="11" key="1">
    <citation type="submission" date="2020-10" db="EMBL/GenBank/DDBJ databases">
        <authorList>
            <person name="Castelo-Branco R."/>
            <person name="Eusebio N."/>
            <person name="Adriana R."/>
            <person name="Vieira A."/>
            <person name="Brugerolle De Fraissinette N."/>
            <person name="Rezende De Castro R."/>
            <person name="Schneider M.P."/>
            <person name="Vasconcelos V."/>
            <person name="Leao P.N."/>
        </authorList>
    </citation>
    <scope>NUCLEOTIDE SEQUENCE</scope>
    <source>
        <strain evidence="11">LEGE 11467</strain>
    </source>
</reference>
<comment type="subcellular location">
    <subcellularLocation>
        <location evidence="1">Cell membrane</location>
        <topology evidence="1">Multi-pass membrane protein</topology>
    </subcellularLocation>
    <subcellularLocation>
        <location evidence="8">Membrane</location>
        <topology evidence="8">Multi-pass membrane protein</topology>
    </subcellularLocation>
</comment>
<evidence type="ECO:0000259" key="10">
    <source>
        <dbReference type="Pfam" id="PF01618"/>
    </source>
</evidence>
<evidence type="ECO:0000256" key="6">
    <source>
        <dbReference type="ARBA" id="ARBA00022989"/>
    </source>
</evidence>
<gene>
    <name evidence="11" type="ORF">IQ235_16220</name>
</gene>
<evidence type="ECO:0000313" key="11">
    <source>
        <dbReference type="EMBL" id="MBE9042325.1"/>
    </source>
</evidence>
<keyword evidence="7 9" id="KW-0472">Membrane</keyword>
<dbReference type="InterPro" id="IPR050790">
    <property type="entry name" value="ExbB/TolQ_transport"/>
</dbReference>
<dbReference type="Proteomes" id="UP000621799">
    <property type="component" value="Unassembled WGS sequence"/>
</dbReference>
<dbReference type="PANTHER" id="PTHR30625:SF15">
    <property type="entry name" value="BIOPOLYMER TRANSPORT PROTEIN EXBB"/>
    <property type="match status" value="1"/>
</dbReference>
<dbReference type="EMBL" id="JADEXN010000336">
    <property type="protein sequence ID" value="MBE9042325.1"/>
    <property type="molecule type" value="Genomic_DNA"/>
</dbReference>
<evidence type="ECO:0000256" key="4">
    <source>
        <dbReference type="ARBA" id="ARBA00022692"/>
    </source>
</evidence>
<dbReference type="GO" id="GO:0017038">
    <property type="term" value="P:protein import"/>
    <property type="evidence" value="ECO:0007669"/>
    <property type="project" value="TreeGrafter"/>
</dbReference>
<keyword evidence="4 9" id="KW-0812">Transmembrane</keyword>
<protein>
    <submittedName>
        <fullName evidence="11">MotA/TolQ/ExbB proton channel family protein</fullName>
    </submittedName>
</protein>
<dbReference type="RefSeq" id="WP_264322489.1">
    <property type="nucleotide sequence ID" value="NZ_JADEXN010000336.1"/>
</dbReference>
<feature type="domain" description="MotA/TolQ/ExbB proton channel" evidence="10">
    <location>
        <begin position="70"/>
        <end position="190"/>
    </location>
</feature>
<organism evidence="11 12">
    <name type="scientific">Zarconia navalis LEGE 11467</name>
    <dbReference type="NCBI Taxonomy" id="1828826"/>
    <lineage>
        <taxon>Bacteria</taxon>
        <taxon>Bacillati</taxon>
        <taxon>Cyanobacteriota</taxon>
        <taxon>Cyanophyceae</taxon>
        <taxon>Oscillatoriophycideae</taxon>
        <taxon>Oscillatoriales</taxon>
        <taxon>Oscillatoriales incertae sedis</taxon>
        <taxon>Zarconia</taxon>
        <taxon>Zarconia navalis</taxon>
    </lineage>
</organism>